<feature type="region of interest" description="Disordered" evidence="1">
    <location>
        <begin position="65"/>
        <end position="106"/>
    </location>
</feature>
<feature type="compositionally biased region" description="Polar residues" evidence="1">
    <location>
        <begin position="214"/>
        <end position="224"/>
    </location>
</feature>
<feature type="region of interest" description="Disordered" evidence="1">
    <location>
        <begin position="24"/>
        <end position="51"/>
    </location>
</feature>
<sequence>MTDAVTNVEIEDVLSSIRRLVSENGRHPAASSKPVLSEVETAQVPSDPTPEIECEDRLVLTPALRVEGEESPDVSADPESASQADSIMQHWASDTDTPEHAPVSLGDEDLGLETVAQLGDSDLARDNLDEIAAQAAWSDDAEETAAEAPRPSLSEVSSESGAPLAADLEDVPHEIDSRILRWSAVAHDEDTVLEPDSPGDSDYAGTDVEPLAWQDTSGATSFGGRSSDETAPEADLASLAGRIEVEAQEFVAETIESSIVPDTETIADDDETYIDEAMLRELVSDIVRQELQGALGERITRNVRKLVRREIHRALAAHELD</sequence>
<dbReference type="EMBL" id="SULI01000011">
    <property type="protein sequence ID" value="TKZ20509.1"/>
    <property type="molecule type" value="Genomic_DNA"/>
</dbReference>
<keyword evidence="3" id="KW-1185">Reference proteome</keyword>
<name>A0A4U7N431_9RHOB</name>
<organism evidence="2 3">
    <name type="scientific">Shimia litoralis</name>
    <dbReference type="NCBI Taxonomy" id="420403"/>
    <lineage>
        <taxon>Bacteria</taxon>
        <taxon>Pseudomonadati</taxon>
        <taxon>Pseudomonadota</taxon>
        <taxon>Alphaproteobacteria</taxon>
        <taxon>Rhodobacterales</taxon>
        <taxon>Roseobacteraceae</taxon>
    </lineage>
</organism>
<reference evidence="2 3" key="1">
    <citation type="submission" date="2019-04" db="EMBL/GenBank/DDBJ databases">
        <title>Genome sequence of Pelagicola litoralis CL-ES2.</title>
        <authorList>
            <person name="Cao J."/>
        </authorList>
    </citation>
    <scope>NUCLEOTIDE SEQUENCE [LARGE SCALE GENOMIC DNA]</scope>
    <source>
        <strain evidence="2 3">CL-ES2</strain>
    </source>
</reference>
<evidence type="ECO:0000313" key="3">
    <source>
        <dbReference type="Proteomes" id="UP000306575"/>
    </source>
</evidence>
<dbReference type="RefSeq" id="WP_138016355.1">
    <property type="nucleotide sequence ID" value="NZ_SULI01000011.1"/>
</dbReference>
<feature type="region of interest" description="Disordered" evidence="1">
    <location>
        <begin position="134"/>
        <end position="162"/>
    </location>
</feature>
<dbReference type="OrthoDB" id="7875768at2"/>
<feature type="region of interest" description="Disordered" evidence="1">
    <location>
        <begin position="190"/>
        <end position="234"/>
    </location>
</feature>
<accession>A0A4U7N431</accession>
<evidence type="ECO:0000313" key="2">
    <source>
        <dbReference type="EMBL" id="TKZ20509.1"/>
    </source>
</evidence>
<comment type="caution">
    <text evidence="2">The sequence shown here is derived from an EMBL/GenBank/DDBJ whole genome shotgun (WGS) entry which is preliminary data.</text>
</comment>
<proteinExistence type="predicted"/>
<gene>
    <name evidence="2" type="ORF">FAP39_10485</name>
</gene>
<dbReference type="AlphaFoldDB" id="A0A4U7N431"/>
<evidence type="ECO:0000256" key="1">
    <source>
        <dbReference type="SAM" id="MobiDB-lite"/>
    </source>
</evidence>
<protein>
    <submittedName>
        <fullName evidence="2">Uncharacterized protein</fullName>
    </submittedName>
</protein>
<dbReference type="Proteomes" id="UP000306575">
    <property type="component" value="Unassembled WGS sequence"/>
</dbReference>